<dbReference type="SUPFAM" id="SSF50969">
    <property type="entry name" value="YVTN repeat-like/Quinoprotein amine dehydrogenase"/>
    <property type="match status" value="1"/>
</dbReference>
<dbReference type="EMBL" id="CP002683">
    <property type="protein sequence ID" value="AEH45656.1"/>
    <property type="molecule type" value="Genomic_DNA"/>
</dbReference>
<evidence type="ECO:0000313" key="2">
    <source>
        <dbReference type="Proteomes" id="UP000006793"/>
    </source>
</evidence>
<organism evidence="1 2">
    <name type="scientific">Thermodesulfatator indicus (strain DSM 15286 / JCM 11887 / CIR29812)</name>
    <dbReference type="NCBI Taxonomy" id="667014"/>
    <lineage>
        <taxon>Bacteria</taxon>
        <taxon>Pseudomonadati</taxon>
        <taxon>Thermodesulfobacteriota</taxon>
        <taxon>Thermodesulfobacteria</taxon>
        <taxon>Thermodesulfobacteriales</taxon>
        <taxon>Thermodesulfatatoraceae</taxon>
        <taxon>Thermodesulfatator</taxon>
    </lineage>
</organism>
<dbReference type="Gene3D" id="2.130.10.10">
    <property type="entry name" value="YVTN repeat-like/Quinoprotein amine dehydrogenase"/>
    <property type="match status" value="2"/>
</dbReference>
<reference evidence="2" key="1">
    <citation type="submission" date="2011-04" db="EMBL/GenBank/DDBJ databases">
        <title>The complete genome of Thermodesulfatator indicus DSM 15286.</title>
        <authorList>
            <person name="Lucas S."/>
            <person name="Copeland A."/>
            <person name="Lapidus A."/>
            <person name="Bruce D."/>
            <person name="Goodwin L."/>
            <person name="Pitluck S."/>
            <person name="Peters L."/>
            <person name="Kyrpides N."/>
            <person name="Mavromatis K."/>
            <person name="Pagani I."/>
            <person name="Ivanova N."/>
            <person name="Saunders L."/>
            <person name="Detter J.C."/>
            <person name="Tapia R."/>
            <person name="Han C."/>
            <person name="Land M."/>
            <person name="Hauser L."/>
            <person name="Markowitz V."/>
            <person name="Cheng J.-F."/>
            <person name="Hugenholtz P."/>
            <person name="Woyke T."/>
            <person name="Wu D."/>
            <person name="Spring S."/>
            <person name="Schroeder M."/>
            <person name="Brambilla E."/>
            <person name="Klenk H.-P."/>
            <person name="Eisen J.A."/>
        </authorList>
    </citation>
    <scope>NUCLEOTIDE SEQUENCE [LARGE SCALE GENOMIC DNA]</scope>
    <source>
        <strain evidence="2">DSM 15286 / JCM 11887 / CIR29812</strain>
    </source>
</reference>
<dbReference type="InterPro" id="IPR051200">
    <property type="entry name" value="Host-pathogen_enzymatic-act"/>
</dbReference>
<gene>
    <name evidence="1" type="ordered locus">Thein_1800</name>
</gene>
<reference evidence="1 2" key="2">
    <citation type="journal article" date="2012" name="Stand. Genomic Sci.">
        <title>Complete genome sequence of the thermophilic sulfate-reducing ocean bacterium Thermodesulfatator indicus type strain (CIR29812(T)).</title>
        <authorList>
            <person name="Anderson I."/>
            <person name="Saunders E."/>
            <person name="Lapidus A."/>
            <person name="Nolan M."/>
            <person name="Lucas S."/>
            <person name="Tice H."/>
            <person name="Del Rio T.G."/>
            <person name="Cheng J.F."/>
            <person name="Han C."/>
            <person name="Tapia R."/>
            <person name="Goodwin L.A."/>
            <person name="Pitluck S."/>
            <person name="Liolios K."/>
            <person name="Mavromatis K."/>
            <person name="Pagani I."/>
            <person name="Ivanova N."/>
            <person name="Mikhailova N."/>
            <person name="Pati A."/>
            <person name="Chen A."/>
            <person name="Palaniappan K."/>
            <person name="Land M."/>
            <person name="Hauser L."/>
            <person name="Jeffries C.D."/>
            <person name="Chang Y.J."/>
            <person name="Brambilla E.M."/>
            <person name="Rohde M."/>
            <person name="Spring S."/>
            <person name="Goker M."/>
            <person name="Detter J.C."/>
            <person name="Woyke T."/>
            <person name="Bristow J."/>
            <person name="Eisen J.A."/>
            <person name="Markowitz V."/>
            <person name="Hugenholtz P."/>
            <person name="Kyrpides N.C."/>
            <person name="Klenk H.P."/>
        </authorList>
    </citation>
    <scope>NUCLEOTIDE SEQUENCE [LARGE SCALE GENOMIC DNA]</scope>
    <source>
        <strain evidence="2">DSM 15286 / JCM 11887 / CIR29812</strain>
    </source>
</reference>
<dbReference type="InterPro" id="IPR011044">
    <property type="entry name" value="Quino_amine_DH_bsu"/>
</dbReference>
<dbReference type="InterPro" id="IPR015943">
    <property type="entry name" value="WD40/YVTN_repeat-like_dom_sf"/>
</dbReference>
<proteinExistence type="predicted"/>
<dbReference type="PaxDb" id="667014-Thein_1800"/>
<dbReference type="HOGENOM" id="CLU_618103_0_0_0"/>
<sequence>MFLRIFLILLFVLSFTVVPCHASRLNFFLNIVNPTSDNIVLKIKNISVSVNNETHVLRDFPQTISSRVNFGQTFLGWISFEKGIISQVTLVLDEVSINDKVLPIEKTKITLPVDYKISSKKSVCFFVLWDVKASLKSKKFIPIFSLNIQRVPQRGDNLYISSDDSSTIFVVRTDINRVVGSLYVPPEPKSLDIDRINDQLIVVSDKLRLLSIIDISSFCLVDSFVLPMVDSPQYLSFVSRNLVVVTDPVTSNILLLDIPSGNLLVSKRLGYSPSDILFDSNLNKIFVSSPKDQSVYILSKNLDLLNKIKVGQSPRGMAILGKNFYVADPATGMVDVFRIDSWSHVGRILSGRGAVKVFSYIDRIYVSNEKEGTISVIFRDQMAASKKIRVGKQPFDMIASSKRGWLYVALRGEKAIGVIDLNSLKLIGKISLGCKPFDLILSE</sequence>
<dbReference type="eggNOG" id="COG3391">
    <property type="taxonomic scope" value="Bacteria"/>
</dbReference>
<name>F8ABW4_THEID</name>
<dbReference type="PANTHER" id="PTHR47197">
    <property type="entry name" value="PROTEIN NIRF"/>
    <property type="match status" value="1"/>
</dbReference>
<dbReference type="OrthoDB" id="9774579at2"/>
<dbReference type="InParanoid" id="F8ABW4"/>
<dbReference type="RefSeq" id="WP_013908395.1">
    <property type="nucleotide sequence ID" value="NC_015681.1"/>
</dbReference>
<dbReference type="AlphaFoldDB" id="F8ABW4"/>
<evidence type="ECO:0000313" key="1">
    <source>
        <dbReference type="EMBL" id="AEH45656.1"/>
    </source>
</evidence>
<protein>
    <recommendedName>
        <fullName evidence="3">YncE family protein</fullName>
    </recommendedName>
</protein>
<dbReference type="KEGG" id="tid:Thein_1800"/>
<dbReference type="Proteomes" id="UP000006793">
    <property type="component" value="Chromosome"/>
</dbReference>
<dbReference type="STRING" id="667014.Thein_1800"/>
<evidence type="ECO:0008006" key="3">
    <source>
        <dbReference type="Google" id="ProtNLM"/>
    </source>
</evidence>
<dbReference type="PANTHER" id="PTHR47197:SF3">
    <property type="entry name" value="DIHYDRO-HEME D1 DEHYDROGENASE"/>
    <property type="match status" value="1"/>
</dbReference>
<keyword evidence="2" id="KW-1185">Reference proteome</keyword>
<accession>F8ABW4</accession>